<evidence type="ECO:0000256" key="8">
    <source>
        <dbReference type="SAM" id="Phobius"/>
    </source>
</evidence>
<evidence type="ECO:0000313" key="11">
    <source>
        <dbReference type="Proteomes" id="UP000177383"/>
    </source>
</evidence>
<protein>
    <recommendedName>
        <fullName evidence="9">ArnT-like N-terminal domain-containing protein</fullName>
    </recommendedName>
</protein>
<dbReference type="Proteomes" id="UP000177383">
    <property type="component" value="Unassembled WGS sequence"/>
</dbReference>
<dbReference type="PANTHER" id="PTHR33908">
    <property type="entry name" value="MANNOSYLTRANSFERASE YKCB-RELATED"/>
    <property type="match status" value="1"/>
</dbReference>
<feature type="transmembrane region" description="Helical" evidence="8">
    <location>
        <begin position="129"/>
        <end position="147"/>
    </location>
</feature>
<dbReference type="EMBL" id="MFJE01000054">
    <property type="protein sequence ID" value="OGG13464.1"/>
    <property type="molecule type" value="Genomic_DNA"/>
</dbReference>
<evidence type="ECO:0000256" key="4">
    <source>
        <dbReference type="ARBA" id="ARBA00022679"/>
    </source>
</evidence>
<dbReference type="InterPro" id="IPR003342">
    <property type="entry name" value="ArnT-like_N"/>
</dbReference>
<evidence type="ECO:0000259" key="9">
    <source>
        <dbReference type="Pfam" id="PF02366"/>
    </source>
</evidence>
<feature type="transmembrane region" description="Helical" evidence="8">
    <location>
        <begin position="308"/>
        <end position="336"/>
    </location>
</feature>
<sequence length="619" mass="70742">MKISNLKLKITFLGIIILAAFFRLYGINWDQDHHLHPDERFLTMVSTSIKWPQSISEYFDTAKSTLNPHNMGYPFFVYGTFPIFFTKFIAESLGMGDYTNLTLIGRELSAFVDLGTVILVFLITKRSTINAFPLLAAFFYAASVLPIQLSHFYAVDTYLTFFLTLSFYLLIKIINSNPPAGGLTTYYLLLTTFLGISLGLAASSKISALLFIPIVALGLLIFLIKNRKTSLVFHCFIVSLFIVSFYITLRLAQPYLFQNPNFLDLTPNPKVLANLQQLKSFDNPDGGFPPAVQWISTKPYIFPLKNMIFWGLGLPMGIIAILSVLYLVFSILYLVLKKKIYQLLDTRYQILALSLLWILLLFIYHGSQFVKAMRYFIPLYPFIAILSAWFISNSLKFIQEKYKFKPFIVTLLHCLIVSLTILYPLSFLSIYSRPHSRITASEWIYQNIPGGNTIANEYWDDPLPLNLPTSDSSVYPGIMLPLYDQDTPEKWEKLAQELEKTDYIVLSSNRLYGSIMTVPSKYPITYRYYQSLFDGSLGFEKIAEFTSRPNLPISGINICLSPPFVRYGTIALKTQECPLPGLSFIDDYTDESFTVYDHPKVIIFKKIKQIDYASALLEK</sequence>
<feature type="transmembrane region" description="Helical" evidence="8">
    <location>
        <begin position="153"/>
        <end position="171"/>
    </location>
</feature>
<feature type="transmembrane region" description="Helical" evidence="8">
    <location>
        <begin position="12"/>
        <end position="29"/>
    </location>
</feature>
<keyword evidence="7 8" id="KW-0472">Membrane</keyword>
<keyword evidence="3" id="KW-0328">Glycosyltransferase</keyword>
<dbReference type="PANTHER" id="PTHR33908:SF11">
    <property type="entry name" value="MEMBRANE PROTEIN"/>
    <property type="match status" value="1"/>
</dbReference>
<keyword evidence="4" id="KW-0808">Transferase</keyword>
<dbReference type="GO" id="GO:0016763">
    <property type="term" value="F:pentosyltransferase activity"/>
    <property type="evidence" value="ECO:0007669"/>
    <property type="project" value="TreeGrafter"/>
</dbReference>
<evidence type="ECO:0000256" key="6">
    <source>
        <dbReference type="ARBA" id="ARBA00022989"/>
    </source>
</evidence>
<evidence type="ECO:0000256" key="3">
    <source>
        <dbReference type="ARBA" id="ARBA00022676"/>
    </source>
</evidence>
<reference evidence="10 11" key="1">
    <citation type="journal article" date="2016" name="Nat. Commun.">
        <title>Thousands of microbial genomes shed light on interconnected biogeochemical processes in an aquifer system.</title>
        <authorList>
            <person name="Anantharaman K."/>
            <person name="Brown C.T."/>
            <person name="Hug L.A."/>
            <person name="Sharon I."/>
            <person name="Castelle C.J."/>
            <person name="Probst A.J."/>
            <person name="Thomas B.C."/>
            <person name="Singh A."/>
            <person name="Wilkins M.J."/>
            <person name="Karaoz U."/>
            <person name="Brodie E.L."/>
            <person name="Williams K.H."/>
            <person name="Hubbard S.S."/>
            <person name="Banfield J.F."/>
        </authorList>
    </citation>
    <scope>NUCLEOTIDE SEQUENCE [LARGE SCALE GENOMIC DNA]</scope>
</reference>
<feature type="transmembrane region" description="Helical" evidence="8">
    <location>
        <begin position="407"/>
        <end position="431"/>
    </location>
</feature>
<evidence type="ECO:0000256" key="1">
    <source>
        <dbReference type="ARBA" id="ARBA00004651"/>
    </source>
</evidence>
<dbReference type="Pfam" id="PF02366">
    <property type="entry name" value="PMT"/>
    <property type="match status" value="1"/>
</dbReference>
<accession>A0A1F5ZMA7</accession>
<comment type="caution">
    <text evidence="10">The sequence shown here is derived from an EMBL/GenBank/DDBJ whole genome shotgun (WGS) entry which is preliminary data.</text>
</comment>
<dbReference type="GO" id="GO:0005886">
    <property type="term" value="C:plasma membrane"/>
    <property type="evidence" value="ECO:0007669"/>
    <property type="project" value="UniProtKB-SubCell"/>
</dbReference>
<evidence type="ECO:0000256" key="5">
    <source>
        <dbReference type="ARBA" id="ARBA00022692"/>
    </source>
</evidence>
<dbReference type="AlphaFoldDB" id="A0A1F5ZMA7"/>
<organism evidence="10 11">
    <name type="scientific">Candidatus Gottesmanbacteria bacterium RIFCSPHIGHO2_01_FULL_39_10</name>
    <dbReference type="NCBI Taxonomy" id="1798375"/>
    <lineage>
        <taxon>Bacteria</taxon>
        <taxon>Candidatus Gottesmaniibacteriota</taxon>
    </lineage>
</organism>
<keyword evidence="2" id="KW-1003">Cell membrane</keyword>
<feature type="transmembrane region" description="Helical" evidence="8">
    <location>
        <begin position="348"/>
        <end position="366"/>
    </location>
</feature>
<feature type="transmembrane region" description="Helical" evidence="8">
    <location>
        <begin position="183"/>
        <end position="200"/>
    </location>
</feature>
<feature type="transmembrane region" description="Helical" evidence="8">
    <location>
        <begin position="372"/>
        <end position="395"/>
    </location>
</feature>
<feature type="transmembrane region" description="Helical" evidence="8">
    <location>
        <begin position="231"/>
        <end position="249"/>
    </location>
</feature>
<keyword evidence="5 8" id="KW-0812">Transmembrane</keyword>
<name>A0A1F5ZMA7_9BACT</name>
<dbReference type="GO" id="GO:0009103">
    <property type="term" value="P:lipopolysaccharide biosynthetic process"/>
    <property type="evidence" value="ECO:0007669"/>
    <property type="project" value="UniProtKB-ARBA"/>
</dbReference>
<comment type="subcellular location">
    <subcellularLocation>
        <location evidence="1">Cell membrane</location>
        <topology evidence="1">Multi-pass membrane protein</topology>
    </subcellularLocation>
</comment>
<keyword evidence="6 8" id="KW-1133">Transmembrane helix</keyword>
<dbReference type="InterPro" id="IPR050297">
    <property type="entry name" value="LipidA_mod_glycosyltrf_83"/>
</dbReference>
<feature type="transmembrane region" description="Helical" evidence="8">
    <location>
        <begin position="103"/>
        <end position="122"/>
    </location>
</feature>
<evidence type="ECO:0000256" key="7">
    <source>
        <dbReference type="ARBA" id="ARBA00023136"/>
    </source>
</evidence>
<evidence type="ECO:0000256" key="2">
    <source>
        <dbReference type="ARBA" id="ARBA00022475"/>
    </source>
</evidence>
<dbReference type="STRING" id="1798375.A2773_00470"/>
<dbReference type="GO" id="GO:0006493">
    <property type="term" value="P:protein O-linked glycosylation"/>
    <property type="evidence" value="ECO:0007669"/>
    <property type="project" value="InterPro"/>
</dbReference>
<dbReference type="GO" id="GO:0000030">
    <property type="term" value="F:mannosyltransferase activity"/>
    <property type="evidence" value="ECO:0007669"/>
    <property type="project" value="InterPro"/>
</dbReference>
<proteinExistence type="predicted"/>
<feature type="domain" description="ArnT-like N-terminal" evidence="9">
    <location>
        <begin position="106"/>
        <end position="247"/>
    </location>
</feature>
<feature type="transmembrane region" description="Helical" evidence="8">
    <location>
        <begin position="206"/>
        <end position="224"/>
    </location>
</feature>
<evidence type="ECO:0000313" key="10">
    <source>
        <dbReference type="EMBL" id="OGG13464.1"/>
    </source>
</evidence>
<gene>
    <name evidence="10" type="ORF">A2773_00470</name>
</gene>